<dbReference type="PANTHER" id="PTHR31793">
    <property type="entry name" value="4-HYDROXYBENZOYL-COA THIOESTERASE FAMILY MEMBER"/>
    <property type="match status" value="1"/>
</dbReference>
<dbReference type="AlphaFoldDB" id="A0A4R2LAI3"/>
<name>A0A4R2LAI3_9GAMM</name>
<dbReference type="InterPro" id="IPR029069">
    <property type="entry name" value="HotDog_dom_sf"/>
</dbReference>
<dbReference type="Pfam" id="PF13279">
    <property type="entry name" value="4HBT_2"/>
    <property type="match status" value="1"/>
</dbReference>
<evidence type="ECO:0000313" key="4">
    <source>
        <dbReference type="Proteomes" id="UP000295765"/>
    </source>
</evidence>
<keyword evidence="2" id="KW-0378">Hydrolase</keyword>
<evidence type="ECO:0000256" key="2">
    <source>
        <dbReference type="ARBA" id="ARBA00022801"/>
    </source>
</evidence>
<comment type="similarity">
    <text evidence="1">Belongs to the 4-hydroxybenzoyl-CoA thioesterase family.</text>
</comment>
<dbReference type="EMBL" id="SLWY01000005">
    <property type="protein sequence ID" value="TCO82427.1"/>
    <property type="molecule type" value="Genomic_DNA"/>
</dbReference>
<comment type="caution">
    <text evidence="3">The sequence shown here is derived from an EMBL/GenBank/DDBJ whole genome shotgun (WGS) entry which is preliminary data.</text>
</comment>
<keyword evidence="4" id="KW-1185">Reference proteome</keyword>
<sequence length="143" mass="15813">MARVRLDLPAQFPFRTELQVRVVDINYGNHLGNHALLGMVHEARVRYLAAHGQSELDCCGAALIMADAVVVYRSEAFLGETLVFEVATTDLGRHGCDFVYRVSARDDGREVARAKTGIVFFDYAARRVRPVPDAFPALFAVCA</sequence>
<organism evidence="3 4">
    <name type="scientific">Plasticicumulans lactativorans</name>
    <dbReference type="NCBI Taxonomy" id="1133106"/>
    <lineage>
        <taxon>Bacteria</taxon>
        <taxon>Pseudomonadati</taxon>
        <taxon>Pseudomonadota</taxon>
        <taxon>Gammaproteobacteria</taxon>
        <taxon>Candidatus Competibacteraceae</taxon>
        <taxon>Plasticicumulans</taxon>
    </lineage>
</organism>
<dbReference type="SUPFAM" id="SSF54637">
    <property type="entry name" value="Thioesterase/thiol ester dehydrase-isomerase"/>
    <property type="match status" value="1"/>
</dbReference>
<dbReference type="InterPro" id="IPR050563">
    <property type="entry name" value="4-hydroxybenzoyl-CoA_TE"/>
</dbReference>
<dbReference type="CDD" id="cd00586">
    <property type="entry name" value="4HBT"/>
    <property type="match status" value="1"/>
</dbReference>
<dbReference type="RefSeq" id="WP_132539849.1">
    <property type="nucleotide sequence ID" value="NZ_SLWY01000005.1"/>
</dbReference>
<reference evidence="3 4" key="1">
    <citation type="submission" date="2019-03" db="EMBL/GenBank/DDBJ databases">
        <title>Genomic Encyclopedia of Type Strains, Phase IV (KMG-IV): sequencing the most valuable type-strain genomes for metagenomic binning, comparative biology and taxonomic classification.</title>
        <authorList>
            <person name="Goeker M."/>
        </authorList>
    </citation>
    <scope>NUCLEOTIDE SEQUENCE [LARGE SCALE GENOMIC DNA]</scope>
    <source>
        <strain evidence="3 4">DSM 25287</strain>
    </source>
</reference>
<proteinExistence type="inferred from homology"/>
<dbReference type="Gene3D" id="3.10.129.10">
    <property type="entry name" value="Hotdog Thioesterase"/>
    <property type="match status" value="1"/>
</dbReference>
<dbReference type="GO" id="GO:0047617">
    <property type="term" value="F:fatty acyl-CoA hydrolase activity"/>
    <property type="evidence" value="ECO:0007669"/>
    <property type="project" value="TreeGrafter"/>
</dbReference>
<evidence type="ECO:0000313" key="3">
    <source>
        <dbReference type="EMBL" id="TCO82427.1"/>
    </source>
</evidence>
<gene>
    <name evidence="3" type="ORF">EV699_105218</name>
</gene>
<protein>
    <submittedName>
        <fullName evidence="3">Acyl-CoA thioesterase FadM</fullName>
    </submittedName>
</protein>
<dbReference type="PANTHER" id="PTHR31793:SF27">
    <property type="entry name" value="NOVEL THIOESTERASE SUPERFAMILY DOMAIN AND SAPOSIN A-TYPE DOMAIN CONTAINING PROTEIN (0610012H03RIK)"/>
    <property type="match status" value="1"/>
</dbReference>
<dbReference type="OrthoDB" id="333038at2"/>
<accession>A0A4R2LAI3</accession>
<evidence type="ECO:0000256" key="1">
    <source>
        <dbReference type="ARBA" id="ARBA00005953"/>
    </source>
</evidence>
<dbReference type="Proteomes" id="UP000295765">
    <property type="component" value="Unassembled WGS sequence"/>
</dbReference>